<dbReference type="InterPro" id="IPR050204">
    <property type="entry name" value="AraC_XylS_family_regulators"/>
</dbReference>
<dbReference type="Gene3D" id="1.10.10.60">
    <property type="entry name" value="Homeodomain-like"/>
    <property type="match status" value="1"/>
</dbReference>
<sequence>MAGNARDMATGAPDRAASYWNTADVVAGERFDYYREAICRSFMPLRPELGRDARQGFSARVSSVAGRDATLNVVSARAHEVIRGRHEIAQSPMPCYYVNLQLKGHCRIIQGGAFIDLGVGDVGIFSSDETFVLDHGQCADLGVASLMVPHAVFHDDRGEPLRRPEKLTLSSLYGKLLADAFSQHVQTVFRASDTDISQMQDLVIRLARMAAGDRKGDDGAGEGIAGARLAGLKAIIRQQCRRPGLSIAECAAEAGISVRYAHKLFQAENDTFSGFLWRERISRAARALRDPSNALRSIGDIAYTCGFSDLSHFYRCFQAHHDMTPGAWRRQA</sequence>
<dbReference type="EMBL" id="PDVP01000001">
    <property type="protein sequence ID" value="PHP68638.1"/>
    <property type="molecule type" value="Genomic_DNA"/>
</dbReference>
<dbReference type="InterPro" id="IPR018062">
    <property type="entry name" value="HTH_AraC-typ_CS"/>
</dbReference>
<dbReference type="OrthoDB" id="4601794at2"/>
<dbReference type="PROSITE" id="PS01124">
    <property type="entry name" value="HTH_ARAC_FAMILY_2"/>
    <property type="match status" value="1"/>
</dbReference>
<protein>
    <submittedName>
        <fullName evidence="5">AraC family transcriptional regulator</fullName>
    </submittedName>
</protein>
<name>A0A2G1QTV1_9HYPH</name>
<comment type="caution">
    <text evidence="5">The sequence shown here is derived from an EMBL/GenBank/DDBJ whole genome shotgun (WGS) entry which is preliminary data.</text>
</comment>
<evidence type="ECO:0000256" key="2">
    <source>
        <dbReference type="ARBA" id="ARBA00023125"/>
    </source>
</evidence>
<keyword evidence="2" id="KW-0238">DNA-binding</keyword>
<gene>
    <name evidence="5" type="ORF">CSC94_01150</name>
</gene>
<dbReference type="Proteomes" id="UP000221168">
    <property type="component" value="Unassembled WGS sequence"/>
</dbReference>
<proteinExistence type="predicted"/>
<reference evidence="5 6" key="1">
    <citation type="submission" date="2017-10" db="EMBL/GenBank/DDBJ databases">
        <title>Sedimentibacterium mangrovi gen. nov., sp. nov., a novel member of family Phyllobacteriacea isolated from mangrove sediment.</title>
        <authorList>
            <person name="Liao H."/>
            <person name="Tian Y."/>
        </authorList>
    </citation>
    <scope>NUCLEOTIDE SEQUENCE [LARGE SCALE GENOMIC DNA]</scope>
    <source>
        <strain evidence="5 6">X9-2-2</strain>
    </source>
</reference>
<feature type="domain" description="HTH araC/xylS-type" evidence="4">
    <location>
        <begin position="230"/>
        <end position="331"/>
    </location>
</feature>
<evidence type="ECO:0000259" key="4">
    <source>
        <dbReference type="PROSITE" id="PS01124"/>
    </source>
</evidence>
<evidence type="ECO:0000313" key="6">
    <source>
        <dbReference type="Proteomes" id="UP000221168"/>
    </source>
</evidence>
<evidence type="ECO:0000256" key="1">
    <source>
        <dbReference type="ARBA" id="ARBA00023015"/>
    </source>
</evidence>
<evidence type="ECO:0000313" key="5">
    <source>
        <dbReference type="EMBL" id="PHP68638.1"/>
    </source>
</evidence>
<keyword evidence="3" id="KW-0804">Transcription</keyword>
<dbReference type="InterPro" id="IPR009057">
    <property type="entry name" value="Homeodomain-like_sf"/>
</dbReference>
<keyword evidence="1" id="KW-0805">Transcription regulation</keyword>
<dbReference type="AlphaFoldDB" id="A0A2G1QTV1"/>
<evidence type="ECO:0000256" key="3">
    <source>
        <dbReference type="ARBA" id="ARBA00023163"/>
    </source>
</evidence>
<accession>A0A2G1QTV1</accession>
<dbReference type="SMART" id="SM00342">
    <property type="entry name" value="HTH_ARAC"/>
    <property type="match status" value="1"/>
</dbReference>
<dbReference type="Pfam" id="PF14525">
    <property type="entry name" value="AraC_binding_2"/>
    <property type="match status" value="1"/>
</dbReference>
<dbReference type="InterPro" id="IPR035418">
    <property type="entry name" value="AraC-bd_2"/>
</dbReference>
<dbReference type="GO" id="GO:0043565">
    <property type="term" value="F:sequence-specific DNA binding"/>
    <property type="evidence" value="ECO:0007669"/>
    <property type="project" value="InterPro"/>
</dbReference>
<dbReference type="GO" id="GO:0003700">
    <property type="term" value="F:DNA-binding transcription factor activity"/>
    <property type="evidence" value="ECO:0007669"/>
    <property type="project" value="InterPro"/>
</dbReference>
<dbReference type="SUPFAM" id="SSF46689">
    <property type="entry name" value="Homeodomain-like"/>
    <property type="match status" value="1"/>
</dbReference>
<dbReference type="InterPro" id="IPR018060">
    <property type="entry name" value="HTH_AraC"/>
</dbReference>
<dbReference type="Pfam" id="PF12833">
    <property type="entry name" value="HTH_18"/>
    <property type="match status" value="1"/>
</dbReference>
<dbReference type="PANTHER" id="PTHR46796:SF6">
    <property type="entry name" value="ARAC SUBFAMILY"/>
    <property type="match status" value="1"/>
</dbReference>
<organism evidence="5 6">
    <name type="scientific">Zhengella mangrovi</name>
    <dbReference type="NCBI Taxonomy" id="1982044"/>
    <lineage>
        <taxon>Bacteria</taxon>
        <taxon>Pseudomonadati</taxon>
        <taxon>Pseudomonadota</taxon>
        <taxon>Alphaproteobacteria</taxon>
        <taxon>Hyphomicrobiales</taxon>
        <taxon>Notoacmeibacteraceae</taxon>
        <taxon>Zhengella</taxon>
    </lineage>
</organism>
<keyword evidence="6" id="KW-1185">Reference proteome</keyword>
<dbReference type="PANTHER" id="PTHR46796">
    <property type="entry name" value="HTH-TYPE TRANSCRIPTIONAL ACTIVATOR RHAS-RELATED"/>
    <property type="match status" value="1"/>
</dbReference>
<dbReference type="PROSITE" id="PS00041">
    <property type="entry name" value="HTH_ARAC_FAMILY_1"/>
    <property type="match status" value="1"/>
</dbReference>